<proteinExistence type="predicted"/>
<evidence type="ECO:0000256" key="3">
    <source>
        <dbReference type="ARBA" id="ARBA00023170"/>
    </source>
</evidence>
<feature type="domain" description="Ig-like" evidence="6">
    <location>
        <begin position="18"/>
        <end position="123"/>
    </location>
</feature>
<dbReference type="Proteomes" id="UP000261540">
    <property type="component" value="Unplaced"/>
</dbReference>
<dbReference type="AlphaFoldDB" id="A0A3B3QUS9"/>
<evidence type="ECO:0000256" key="4">
    <source>
        <dbReference type="ARBA" id="ARBA00023319"/>
    </source>
</evidence>
<dbReference type="InterPro" id="IPR051287">
    <property type="entry name" value="TCR_variable_region"/>
</dbReference>
<dbReference type="SMART" id="SM00406">
    <property type="entry name" value="IGv"/>
    <property type="match status" value="1"/>
</dbReference>
<dbReference type="Ensembl" id="ENSPKIT00000033260.1">
    <property type="protein sequence ID" value="ENSPKIP00000009161.1"/>
    <property type="gene ID" value="ENSPKIG00000024370.1"/>
</dbReference>
<keyword evidence="3" id="KW-0675">Receptor</keyword>
<keyword evidence="4" id="KW-0393">Immunoglobulin domain</keyword>
<dbReference type="InterPro" id="IPR013106">
    <property type="entry name" value="Ig_V-set"/>
</dbReference>
<dbReference type="PANTHER" id="PTHR19367:SF18">
    <property type="entry name" value="T CELL RECEPTOR ALPHA VARIABLE 16"/>
    <property type="match status" value="1"/>
</dbReference>
<dbReference type="InterPro" id="IPR003599">
    <property type="entry name" value="Ig_sub"/>
</dbReference>
<keyword evidence="8" id="KW-1185">Reference proteome</keyword>
<evidence type="ECO:0000259" key="6">
    <source>
        <dbReference type="PROSITE" id="PS50835"/>
    </source>
</evidence>
<dbReference type="SMART" id="SM00409">
    <property type="entry name" value="IG"/>
    <property type="match status" value="1"/>
</dbReference>
<dbReference type="SUPFAM" id="SSF48726">
    <property type="entry name" value="Immunoglobulin"/>
    <property type="match status" value="1"/>
</dbReference>
<dbReference type="GeneTree" id="ENSGT01030000234557"/>
<accession>A0A3B3QUS9</accession>
<dbReference type="GO" id="GO:0002250">
    <property type="term" value="P:adaptive immune response"/>
    <property type="evidence" value="ECO:0007669"/>
    <property type="project" value="UniProtKB-KW"/>
</dbReference>
<dbReference type="InterPro" id="IPR036179">
    <property type="entry name" value="Ig-like_dom_sf"/>
</dbReference>
<dbReference type="PANTHER" id="PTHR19367">
    <property type="entry name" value="T-CELL RECEPTOR ALPHA CHAIN V REGION"/>
    <property type="match status" value="1"/>
</dbReference>
<dbReference type="Gene3D" id="2.60.40.10">
    <property type="entry name" value="Immunoglobulins"/>
    <property type="match status" value="1"/>
</dbReference>
<dbReference type="InterPro" id="IPR007110">
    <property type="entry name" value="Ig-like_dom"/>
</dbReference>
<evidence type="ECO:0000256" key="5">
    <source>
        <dbReference type="ARBA" id="ARBA00043266"/>
    </source>
</evidence>
<keyword evidence="5" id="KW-1279">T cell receptor</keyword>
<evidence type="ECO:0000256" key="2">
    <source>
        <dbReference type="ARBA" id="ARBA00023130"/>
    </source>
</evidence>
<sequence length="135" mass="15737">VLLLELIKTCFIKCRAKDKVIQSTGDMIDFEGGSVTLNCTYETTSTVNYYLFWYIQNPSDCPEYILRRDKYEQADTAPEYKGRFNAILDKTMKTIPLTVQNVQLSDSAVYYCALRPTVRITFSQPLQKHLWKNRM</sequence>
<evidence type="ECO:0000256" key="1">
    <source>
        <dbReference type="ARBA" id="ARBA00022729"/>
    </source>
</evidence>
<dbReference type="PROSITE" id="PS50835">
    <property type="entry name" value="IG_LIKE"/>
    <property type="match status" value="1"/>
</dbReference>
<keyword evidence="5" id="KW-0391">Immunity</keyword>
<dbReference type="InterPro" id="IPR013783">
    <property type="entry name" value="Ig-like_fold"/>
</dbReference>
<reference evidence="7" key="2">
    <citation type="submission" date="2025-09" db="UniProtKB">
        <authorList>
            <consortium name="Ensembl"/>
        </authorList>
    </citation>
    <scope>IDENTIFICATION</scope>
</reference>
<keyword evidence="2" id="KW-1064">Adaptive immunity</keyword>
<name>A0A3B3QUS9_9TELE</name>
<dbReference type="Pfam" id="PF07686">
    <property type="entry name" value="V-set"/>
    <property type="match status" value="1"/>
</dbReference>
<dbReference type="GO" id="GO:0042101">
    <property type="term" value="C:T cell receptor complex"/>
    <property type="evidence" value="ECO:0007669"/>
    <property type="project" value="UniProtKB-KW"/>
</dbReference>
<keyword evidence="1" id="KW-0732">Signal</keyword>
<protein>
    <recommendedName>
        <fullName evidence="6">Ig-like domain-containing protein</fullName>
    </recommendedName>
</protein>
<organism evidence="7 8">
    <name type="scientific">Paramormyrops kingsleyae</name>
    <dbReference type="NCBI Taxonomy" id="1676925"/>
    <lineage>
        <taxon>Eukaryota</taxon>
        <taxon>Metazoa</taxon>
        <taxon>Chordata</taxon>
        <taxon>Craniata</taxon>
        <taxon>Vertebrata</taxon>
        <taxon>Euteleostomi</taxon>
        <taxon>Actinopterygii</taxon>
        <taxon>Neopterygii</taxon>
        <taxon>Teleostei</taxon>
        <taxon>Osteoglossocephala</taxon>
        <taxon>Osteoglossomorpha</taxon>
        <taxon>Osteoglossiformes</taxon>
        <taxon>Mormyridae</taxon>
        <taxon>Paramormyrops</taxon>
    </lineage>
</organism>
<reference evidence="7" key="1">
    <citation type="submission" date="2025-08" db="UniProtKB">
        <authorList>
            <consortium name="Ensembl"/>
        </authorList>
    </citation>
    <scope>IDENTIFICATION</scope>
</reference>
<evidence type="ECO:0000313" key="7">
    <source>
        <dbReference type="Ensembl" id="ENSPKIP00000009161.1"/>
    </source>
</evidence>
<evidence type="ECO:0000313" key="8">
    <source>
        <dbReference type="Proteomes" id="UP000261540"/>
    </source>
</evidence>